<evidence type="ECO:0000313" key="2">
    <source>
        <dbReference type="Proteomes" id="UP001152599"/>
    </source>
</evidence>
<evidence type="ECO:0000313" key="1">
    <source>
        <dbReference type="EMBL" id="MDG4947023.1"/>
    </source>
</evidence>
<dbReference type="RefSeq" id="WP_304415752.1">
    <property type="nucleotide sequence ID" value="NZ_JANAIE010000001.1"/>
</dbReference>
<proteinExistence type="predicted"/>
<dbReference type="EMBL" id="JANCMU010000010">
    <property type="protein sequence ID" value="MDG4947023.1"/>
    <property type="molecule type" value="Genomic_DNA"/>
</dbReference>
<organism evidence="1 2">
    <name type="scientific">Profundicola chukchiensis</name>
    <dbReference type="NCBI Taxonomy" id="2961959"/>
    <lineage>
        <taxon>Bacteria</taxon>
        <taxon>Pseudomonadati</taxon>
        <taxon>Bacteroidota</taxon>
        <taxon>Flavobacteriia</taxon>
        <taxon>Flavobacteriales</taxon>
        <taxon>Weeksellaceae</taxon>
        <taxon>Profundicola</taxon>
    </lineage>
</organism>
<protein>
    <submittedName>
        <fullName evidence="1">Glycosyltransferase family 4 protein</fullName>
    </submittedName>
</protein>
<sequence>MKILLISSYIFGYMDFAVEEMKRQGHEVEVLYYEDAPLKFEYKNIFHKISAGIGKLFGENAKKKAREKALKKTLSNKAFDYTLIIHGQYLNQETHVFLKSISKKYVAYFFDSLAKMPQQKTIAPHFDKVFSYEPIDCEVEGYQFITNFIPSTNYKSSEYDYTVFNVGGIDERYSKIQQLASYLKNHNISFKFMLFNQKKFDNFQQIKEKLTVHEVLPYIKSCKIMLDIQRPIQNGLTFRVFEAIGNEKKLITTNKDIVNYEFYHPQNILLLDWDKMHIPKEFFEVDYVPVSDEFVTPYKVENWVKKVLYTK</sequence>
<keyword evidence="2" id="KW-1185">Reference proteome</keyword>
<name>A0A9X4RVC1_9FLAO</name>
<accession>A0A9X4RVC1</accession>
<dbReference type="Proteomes" id="UP001152599">
    <property type="component" value="Unassembled WGS sequence"/>
</dbReference>
<reference evidence="1" key="1">
    <citation type="submission" date="2022-07" db="EMBL/GenBank/DDBJ databases">
        <title>Description and genome-wide analysis of Profundicola chukchiensis gen. nov., sp. nov., marine bacteria isolated from bottom sediments of the Chukchi Sea.</title>
        <authorList>
            <person name="Romanenko L."/>
            <person name="Otstavnykh N."/>
            <person name="Kurilenko V."/>
            <person name="Eremeev V."/>
            <person name="Velansky P."/>
            <person name="Mikhailov V."/>
            <person name="Isaeva M."/>
        </authorList>
    </citation>
    <scope>NUCLEOTIDE SEQUENCE</scope>
    <source>
        <strain evidence="1">KMM 9713</strain>
    </source>
</reference>
<comment type="caution">
    <text evidence="1">The sequence shown here is derived from an EMBL/GenBank/DDBJ whole genome shotgun (WGS) entry which is preliminary data.</text>
</comment>
<dbReference type="AlphaFoldDB" id="A0A9X4RVC1"/>
<gene>
    <name evidence="1" type="ORF">NMK71_11430</name>
</gene>